<dbReference type="EMBL" id="KJ489399">
    <property type="protein sequence ID" value="AHZ10089.1"/>
    <property type="molecule type" value="Genomic_DNA"/>
</dbReference>
<accession>A0A024B0D3</accession>
<evidence type="ECO:0000313" key="2">
    <source>
        <dbReference type="Proteomes" id="UP000026900"/>
    </source>
</evidence>
<dbReference type="KEGG" id="vg:19526071"/>
<reference evidence="2" key="1">
    <citation type="submission" date="2014-09" db="EMBL/GenBank/DDBJ databases">
        <authorList>
            <person name="Sauder A.B."/>
            <person name="McKenzie Q.R."/>
            <person name="Temple L.M."/>
            <person name="Alexis B.K."/>
            <person name="Al-Atrache Z."/>
            <person name="Lewis L.O."/>
            <person name="Loesser-Casey K.E."/>
            <person name="Mitchell K.J."/>
        </authorList>
    </citation>
    <scope>NUCLEOTIDE SEQUENCE [LARGE SCALE GENOMIC DNA]</scope>
</reference>
<proteinExistence type="predicted"/>
<dbReference type="GeneID" id="19526071"/>
<organism evidence="1 2">
    <name type="scientific">Bacillus phage Hakuna</name>
    <dbReference type="NCBI Taxonomy" id="1486659"/>
    <lineage>
        <taxon>Viruses</taxon>
        <taxon>Duplodnaviria</taxon>
        <taxon>Heunggongvirae</taxon>
        <taxon>Uroviricota</taxon>
        <taxon>Caudoviricetes</taxon>
        <taxon>Herelleviridae</taxon>
        <taxon>Bastillevirinae</taxon>
        <taxon>Wphvirus</taxon>
        <taxon>Wphvirus hakuna</taxon>
    </lineage>
</organism>
<sequence length="142" mass="16074">MAMVDNIKRNMKTKNNLFDAQEELRQSLNLGFSELMLQFANRVQNGDIKIDNVADAVRAFGVFKELNGIEDVMAGQNKSGALPELNMRQEKVVDDFVREGTLIKSDEDGEERIDIGSLQDDDVAKMIRDMDIAQNTENEETF</sequence>
<dbReference type="RefSeq" id="YP_009036520.1">
    <property type="nucleotide sequence ID" value="NC_024213.1"/>
</dbReference>
<evidence type="ECO:0000313" key="1">
    <source>
        <dbReference type="EMBL" id="AHZ10089.1"/>
    </source>
</evidence>
<keyword evidence="2" id="KW-1185">Reference proteome</keyword>
<name>A0A024B0D3_9CAUD</name>
<protein>
    <recommendedName>
        <fullName evidence="3">Terminase small subunit</fullName>
    </recommendedName>
</protein>
<dbReference type="Proteomes" id="UP000026900">
    <property type="component" value="Segment"/>
</dbReference>
<evidence type="ECO:0008006" key="3">
    <source>
        <dbReference type="Google" id="ProtNLM"/>
    </source>
</evidence>